<dbReference type="PANTHER" id="PTHR10963:SF55">
    <property type="entry name" value="GLYCOSIDE HYDROLASE FAMILY 16 PROTEIN"/>
    <property type="match status" value="1"/>
</dbReference>
<feature type="signal peptide" evidence="2">
    <location>
        <begin position="1"/>
        <end position="22"/>
    </location>
</feature>
<dbReference type="Gene3D" id="2.60.120.200">
    <property type="match status" value="1"/>
</dbReference>
<name>A0A163CRQ9_9FLAO</name>
<dbReference type="EMBL" id="LQRT01000002">
    <property type="protein sequence ID" value="KZS42695.1"/>
    <property type="molecule type" value="Genomic_DNA"/>
</dbReference>
<evidence type="ECO:0000256" key="2">
    <source>
        <dbReference type="SAM" id="SignalP"/>
    </source>
</evidence>
<dbReference type="PANTHER" id="PTHR10963">
    <property type="entry name" value="GLYCOSYL HYDROLASE-RELATED"/>
    <property type="match status" value="1"/>
</dbReference>
<dbReference type="GO" id="GO:0005975">
    <property type="term" value="P:carbohydrate metabolic process"/>
    <property type="evidence" value="ECO:0007669"/>
    <property type="project" value="InterPro"/>
</dbReference>
<accession>A0A163CRQ9</accession>
<comment type="similarity">
    <text evidence="1">Belongs to the glycosyl hydrolase 16 family.</text>
</comment>
<dbReference type="InterPro" id="IPR013320">
    <property type="entry name" value="ConA-like_dom_sf"/>
</dbReference>
<keyword evidence="2" id="KW-0732">Signal</keyword>
<keyword evidence="5" id="KW-1185">Reference proteome</keyword>
<reference evidence="4 5" key="1">
    <citation type="submission" date="2016-01" db="EMBL/GenBank/DDBJ databases">
        <title>The draft genome sequence of Aquimarina sp. RZW4-3-2.</title>
        <authorList>
            <person name="Wang Y."/>
        </authorList>
    </citation>
    <scope>NUCLEOTIDE SEQUENCE [LARGE SCALE GENOMIC DNA]</scope>
    <source>
        <strain evidence="4 5">RZW4-3-2</strain>
    </source>
</reference>
<proteinExistence type="inferred from homology"/>
<dbReference type="InterPro" id="IPR050546">
    <property type="entry name" value="Glycosyl_Hydrlase_16"/>
</dbReference>
<protein>
    <recommendedName>
        <fullName evidence="3">GH16 domain-containing protein</fullName>
    </recommendedName>
</protein>
<feature type="chain" id="PRO_5007842232" description="GH16 domain-containing protein" evidence="2">
    <location>
        <begin position="23"/>
        <end position="400"/>
    </location>
</feature>
<sequence length="400" mass="44611">MKKIIRRIHFVAFFLATLLANSQTLPEPNTPWVKIFSEEFDGNAVDTNDWIVRNNERQGFSTNSLDVSNGTLKINNTYPTGGRPVGGWIESRRKPIGDERYGYYEARVRITADPNGKIWPTWWIWGKNFRNGAPGPTATEFDLMEYSGFAKKFFENKATTSHHYSEKRVLNGKTKIDASIESVRTRNAFEWHTWGMYWSPTEVSFYYDGVKYLTSDQPIDAANDPNDMSLILSCSPHTIDVVDYNSGSGGFQPNNVDQATAAQPGQTLPSFEIDWVRVWSLGSTVGTNDCQGLPNEVCQRINIANTNFKVQTVGESCDGNTNGKINIEATEQLAYTATIEGTSNSKSFETSTSFDGLENGAYTVCITADGLADFKQCFEVVIKESNAANIDLSIYNVSEN</sequence>
<dbReference type="Proteomes" id="UP000076715">
    <property type="component" value="Unassembled WGS sequence"/>
</dbReference>
<evidence type="ECO:0000256" key="1">
    <source>
        <dbReference type="ARBA" id="ARBA00006865"/>
    </source>
</evidence>
<dbReference type="GO" id="GO:0004553">
    <property type="term" value="F:hydrolase activity, hydrolyzing O-glycosyl compounds"/>
    <property type="evidence" value="ECO:0007669"/>
    <property type="project" value="InterPro"/>
</dbReference>
<dbReference type="AlphaFoldDB" id="A0A163CRQ9"/>
<organism evidence="4 5">
    <name type="scientific">Aquimarina aggregata</name>
    <dbReference type="NCBI Taxonomy" id="1642818"/>
    <lineage>
        <taxon>Bacteria</taxon>
        <taxon>Pseudomonadati</taxon>
        <taxon>Bacteroidota</taxon>
        <taxon>Flavobacteriia</taxon>
        <taxon>Flavobacteriales</taxon>
        <taxon>Flavobacteriaceae</taxon>
        <taxon>Aquimarina</taxon>
    </lineage>
</organism>
<comment type="caution">
    <text evidence="4">The sequence shown here is derived from an EMBL/GenBank/DDBJ whole genome shotgun (WGS) entry which is preliminary data.</text>
</comment>
<dbReference type="PROSITE" id="PS51762">
    <property type="entry name" value="GH16_2"/>
    <property type="match status" value="1"/>
</dbReference>
<dbReference type="InterPro" id="IPR000757">
    <property type="entry name" value="Beta-glucanase-like"/>
</dbReference>
<evidence type="ECO:0000313" key="5">
    <source>
        <dbReference type="Proteomes" id="UP000076715"/>
    </source>
</evidence>
<gene>
    <name evidence="4" type="ORF">AWE51_04390</name>
</gene>
<dbReference type="Pfam" id="PF00722">
    <property type="entry name" value="Glyco_hydro_16"/>
    <property type="match status" value="1"/>
</dbReference>
<evidence type="ECO:0000313" key="4">
    <source>
        <dbReference type="EMBL" id="KZS42695.1"/>
    </source>
</evidence>
<dbReference type="SUPFAM" id="SSF49899">
    <property type="entry name" value="Concanavalin A-like lectins/glucanases"/>
    <property type="match status" value="1"/>
</dbReference>
<feature type="domain" description="GH16" evidence="3">
    <location>
        <begin position="20"/>
        <end position="284"/>
    </location>
</feature>
<dbReference type="RefSeq" id="WP_066310878.1">
    <property type="nucleotide sequence ID" value="NZ_LQRT01000002.1"/>
</dbReference>
<evidence type="ECO:0000259" key="3">
    <source>
        <dbReference type="PROSITE" id="PS51762"/>
    </source>
</evidence>
<dbReference type="STRING" id="1642818.AWE51_04390"/>
<dbReference type="OrthoDB" id="3179827at2"/>